<keyword evidence="3" id="KW-0813">Transport</keyword>
<evidence type="ECO:0000256" key="3">
    <source>
        <dbReference type="ARBA" id="ARBA00022448"/>
    </source>
</evidence>
<evidence type="ECO:0000256" key="2">
    <source>
        <dbReference type="ARBA" id="ARBA00005417"/>
    </source>
</evidence>
<dbReference type="SMART" id="SM00382">
    <property type="entry name" value="AAA"/>
    <property type="match status" value="1"/>
</dbReference>
<keyword evidence="7" id="KW-0472">Membrane</keyword>
<comment type="caution">
    <text evidence="9">The sequence shown here is derived from an EMBL/GenBank/DDBJ whole genome shotgun (WGS) entry which is preliminary data.</text>
</comment>
<feature type="domain" description="ABC transporter" evidence="8">
    <location>
        <begin position="13"/>
        <end position="257"/>
    </location>
</feature>
<reference evidence="9 10" key="1">
    <citation type="submission" date="2019-08" db="EMBL/GenBank/DDBJ databases">
        <title>Five species of Acinetobacter isolated from floral nectar and animal pollinators.</title>
        <authorList>
            <person name="Hendry T.A."/>
        </authorList>
    </citation>
    <scope>NUCLEOTIDE SEQUENCE [LARGE SCALE GENOMIC DNA]</scope>
    <source>
        <strain evidence="9 10">MD18.27</strain>
    </source>
</reference>
<dbReference type="InterPro" id="IPR050086">
    <property type="entry name" value="MetN_ABC_transporter-like"/>
</dbReference>
<dbReference type="PANTHER" id="PTHR43166">
    <property type="entry name" value="AMINO ACID IMPORT ATP-BINDING PROTEIN"/>
    <property type="match status" value="1"/>
</dbReference>
<dbReference type="PIRSF" id="PIRSF039085">
    <property type="entry name" value="ABC_ATPase_HisP"/>
    <property type="match status" value="1"/>
</dbReference>
<dbReference type="InterPro" id="IPR003593">
    <property type="entry name" value="AAA+_ATPase"/>
</dbReference>
<dbReference type="SUPFAM" id="SSF52540">
    <property type="entry name" value="P-loop containing nucleoside triphosphate hydrolases"/>
    <property type="match status" value="1"/>
</dbReference>
<evidence type="ECO:0000256" key="1">
    <source>
        <dbReference type="ARBA" id="ARBA00004417"/>
    </source>
</evidence>
<keyword evidence="6 9" id="KW-0067">ATP-binding</keyword>
<sequence>MKDHYKPTSQGHIKVTHVVKQYGQHVALNDVSLDIPAGSVTVIIGPSGSGKSTLLRTLNHLEKLDAGYIQIDGEFIGYREKNNKLYELKEKEVLKQRKAIGFVFQNFNLFPHLSVLQNIIEAPLAHKLYSKSKAIQKAEDLLTLVGLKEKIHAWPTQLSGGQQQRVAIARALALDPKVILFDEPTSALDPELVGEVLNVIKNLAKLGKTMVVVTHEIAFAKEVADYVIFMDRGQIVEKGTADSVLLAPSEMRTQKFLASVLS</sequence>
<dbReference type="PROSITE" id="PS00211">
    <property type="entry name" value="ABC_TRANSPORTER_1"/>
    <property type="match status" value="1"/>
</dbReference>
<comment type="subcellular location">
    <subcellularLocation>
        <location evidence="1">Cell inner membrane</location>
        <topology evidence="1">Peripheral membrane protein</topology>
    </subcellularLocation>
</comment>
<comment type="similarity">
    <text evidence="2">Belongs to the ABC transporter superfamily.</text>
</comment>
<dbReference type="InterPro" id="IPR017871">
    <property type="entry name" value="ABC_transporter-like_CS"/>
</dbReference>
<dbReference type="CDD" id="cd03262">
    <property type="entry name" value="ABC_HisP_GlnQ"/>
    <property type="match status" value="1"/>
</dbReference>
<dbReference type="EMBL" id="VTDN01000013">
    <property type="protein sequence ID" value="MEB5477701.1"/>
    <property type="molecule type" value="Genomic_DNA"/>
</dbReference>
<dbReference type="InterPro" id="IPR030679">
    <property type="entry name" value="ABC_ATPase_HisP-typ"/>
</dbReference>
<name>A0ABU6DV11_9GAMM</name>
<dbReference type="GO" id="GO:0005524">
    <property type="term" value="F:ATP binding"/>
    <property type="evidence" value="ECO:0007669"/>
    <property type="project" value="UniProtKB-KW"/>
</dbReference>
<dbReference type="Gene3D" id="3.40.50.300">
    <property type="entry name" value="P-loop containing nucleotide triphosphate hydrolases"/>
    <property type="match status" value="1"/>
</dbReference>
<dbReference type="InterPro" id="IPR003439">
    <property type="entry name" value="ABC_transporter-like_ATP-bd"/>
</dbReference>
<dbReference type="PANTHER" id="PTHR43166:SF35">
    <property type="entry name" value="L-CYSTINE IMPORT ATP-BINDING PROTEIN TCYN"/>
    <property type="match status" value="1"/>
</dbReference>
<evidence type="ECO:0000256" key="4">
    <source>
        <dbReference type="ARBA" id="ARBA00022475"/>
    </source>
</evidence>
<keyword evidence="5" id="KW-0547">Nucleotide-binding</keyword>
<dbReference type="InterPro" id="IPR027417">
    <property type="entry name" value="P-loop_NTPase"/>
</dbReference>
<proteinExistence type="inferred from homology"/>
<evidence type="ECO:0000259" key="8">
    <source>
        <dbReference type="PROSITE" id="PS50893"/>
    </source>
</evidence>
<protein>
    <submittedName>
        <fullName evidence="9">Amino acid ABC transporter ATP-binding protein</fullName>
    </submittedName>
</protein>
<evidence type="ECO:0000256" key="5">
    <source>
        <dbReference type="ARBA" id="ARBA00022741"/>
    </source>
</evidence>
<evidence type="ECO:0000313" key="10">
    <source>
        <dbReference type="Proteomes" id="UP001339883"/>
    </source>
</evidence>
<keyword evidence="10" id="KW-1185">Reference proteome</keyword>
<evidence type="ECO:0000313" key="9">
    <source>
        <dbReference type="EMBL" id="MEB5477701.1"/>
    </source>
</evidence>
<evidence type="ECO:0000256" key="7">
    <source>
        <dbReference type="ARBA" id="ARBA00023136"/>
    </source>
</evidence>
<dbReference type="Proteomes" id="UP001339883">
    <property type="component" value="Unassembled WGS sequence"/>
</dbReference>
<organism evidence="9 10">
    <name type="scientific">Acinetobacter pollinis</name>
    <dbReference type="NCBI Taxonomy" id="2605270"/>
    <lineage>
        <taxon>Bacteria</taxon>
        <taxon>Pseudomonadati</taxon>
        <taxon>Pseudomonadota</taxon>
        <taxon>Gammaproteobacteria</taxon>
        <taxon>Moraxellales</taxon>
        <taxon>Moraxellaceae</taxon>
        <taxon>Acinetobacter</taxon>
    </lineage>
</organism>
<accession>A0ABU6DV11</accession>
<dbReference type="RefSeq" id="WP_325776090.1">
    <property type="nucleotide sequence ID" value="NZ_VTDN01000013.1"/>
</dbReference>
<dbReference type="Pfam" id="PF00005">
    <property type="entry name" value="ABC_tran"/>
    <property type="match status" value="1"/>
</dbReference>
<evidence type="ECO:0000256" key="6">
    <source>
        <dbReference type="ARBA" id="ARBA00022840"/>
    </source>
</evidence>
<dbReference type="PROSITE" id="PS50893">
    <property type="entry name" value="ABC_TRANSPORTER_2"/>
    <property type="match status" value="1"/>
</dbReference>
<gene>
    <name evidence="9" type="ORF">I2F25_11725</name>
</gene>
<keyword evidence="4" id="KW-1003">Cell membrane</keyword>